<dbReference type="EMBL" id="VSSQ01011900">
    <property type="protein sequence ID" value="MPM47973.1"/>
    <property type="molecule type" value="Genomic_DNA"/>
</dbReference>
<evidence type="ECO:0000313" key="1">
    <source>
        <dbReference type="EMBL" id="MPM47973.1"/>
    </source>
</evidence>
<reference evidence="1" key="1">
    <citation type="submission" date="2019-08" db="EMBL/GenBank/DDBJ databases">
        <authorList>
            <person name="Kucharzyk K."/>
            <person name="Murdoch R.W."/>
            <person name="Higgins S."/>
            <person name="Loffler F."/>
        </authorList>
    </citation>
    <scope>NUCLEOTIDE SEQUENCE</scope>
</reference>
<name>A0A645AAW8_9ZZZZ</name>
<gene>
    <name evidence="1" type="ORF">SDC9_94694</name>
</gene>
<protein>
    <submittedName>
        <fullName evidence="1">Uncharacterized protein</fullName>
    </submittedName>
</protein>
<dbReference type="AlphaFoldDB" id="A0A645AAW8"/>
<proteinExistence type="predicted"/>
<organism evidence="1">
    <name type="scientific">bioreactor metagenome</name>
    <dbReference type="NCBI Taxonomy" id="1076179"/>
    <lineage>
        <taxon>unclassified sequences</taxon>
        <taxon>metagenomes</taxon>
        <taxon>ecological metagenomes</taxon>
    </lineage>
</organism>
<comment type="caution">
    <text evidence="1">The sequence shown here is derived from an EMBL/GenBank/DDBJ whole genome shotgun (WGS) entry which is preliminary data.</text>
</comment>
<sequence length="124" mass="14802">MENFEKAIEDTIIALNTGVSRARDGSILKQSEGKSNIRNQEWREKLYMITDILVLIRMRLKIAKKERAYYINDDATIDSTYCFYDEQLAQWFDSSRQEILNIFSSICKEANLPIHIFPRKRYRW</sequence>
<accession>A0A645AAW8</accession>